<organism evidence="2 3">
    <name type="scientific">Candidatus Nomurabacteria bacterium GW2011_GWA1_35_8</name>
    <dbReference type="NCBI Taxonomy" id="1618727"/>
    <lineage>
        <taxon>Bacteria</taxon>
        <taxon>Candidatus Nomuraibacteriota</taxon>
    </lineage>
</organism>
<proteinExistence type="predicted"/>
<comment type="caution">
    <text evidence="2">The sequence shown here is derived from an EMBL/GenBank/DDBJ whole genome shotgun (WGS) entry which is preliminary data.</text>
</comment>
<keyword evidence="1" id="KW-0812">Transmembrane</keyword>
<protein>
    <submittedName>
        <fullName evidence="2">Uncharacterized protein</fullName>
    </submittedName>
</protein>
<gene>
    <name evidence="2" type="ORF">UR88_C0010G0004</name>
</gene>
<keyword evidence="1" id="KW-1133">Transmembrane helix</keyword>
<name>A0A0G0G1N6_9BACT</name>
<evidence type="ECO:0000256" key="1">
    <source>
        <dbReference type="SAM" id="Phobius"/>
    </source>
</evidence>
<evidence type="ECO:0000313" key="3">
    <source>
        <dbReference type="Proteomes" id="UP000186383"/>
    </source>
</evidence>
<dbReference type="AlphaFoldDB" id="A0A0G0G1N6"/>
<dbReference type="EMBL" id="LBQW01000010">
    <property type="protein sequence ID" value="KKP85682.1"/>
    <property type="molecule type" value="Genomic_DNA"/>
</dbReference>
<dbReference type="Proteomes" id="UP000186383">
    <property type="component" value="Unassembled WGS sequence"/>
</dbReference>
<keyword evidence="1" id="KW-0472">Membrane</keyword>
<sequence length="62" mass="6572">MHTAGKTEGIAKNKVMMALFSIIIAGIIVIPMVCGSEEENEDVSSTLPSETGGTVLELMFDN</sequence>
<feature type="transmembrane region" description="Helical" evidence="1">
    <location>
        <begin position="15"/>
        <end position="33"/>
    </location>
</feature>
<evidence type="ECO:0000313" key="2">
    <source>
        <dbReference type="EMBL" id="KKP85682.1"/>
    </source>
</evidence>
<reference evidence="2 3" key="1">
    <citation type="journal article" date="2015" name="Nature">
        <title>rRNA introns, odd ribosomes, and small enigmatic genomes across a large radiation of phyla.</title>
        <authorList>
            <person name="Brown C.T."/>
            <person name="Hug L.A."/>
            <person name="Thomas B.C."/>
            <person name="Sharon I."/>
            <person name="Castelle C.J."/>
            <person name="Singh A."/>
            <person name="Wilkins M.J."/>
            <person name="Williams K.H."/>
            <person name="Banfield J.F."/>
        </authorList>
    </citation>
    <scope>NUCLEOTIDE SEQUENCE [LARGE SCALE GENOMIC DNA]</scope>
</reference>
<accession>A0A0G0G1N6</accession>